<accession>A0A2T5VFC6</accession>
<dbReference type="SMART" id="SM00880">
    <property type="entry name" value="CHAD"/>
    <property type="match status" value="1"/>
</dbReference>
<proteinExistence type="predicted"/>
<dbReference type="PROSITE" id="PS51707">
    <property type="entry name" value="CYTH"/>
    <property type="match status" value="1"/>
</dbReference>
<keyword evidence="4" id="KW-1185">Reference proteome</keyword>
<evidence type="ECO:0000259" key="1">
    <source>
        <dbReference type="PROSITE" id="PS51707"/>
    </source>
</evidence>
<dbReference type="RefSeq" id="WP_170122001.1">
    <property type="nucleotide sequence ID" value="NZ_QAYG01000001.1"/>
</dbReference>
<feature type="domain" description="CYTH" evidence="1">
    <location>
        <begin position="5"/>
        <end position="207"/>
    </location>
</feature>
<feature type="domain" description="CHAD" evidence="2">
    <location>
        <begin position="225"/>
        <end position="515"/>
    </location>
</feature>
<dbReference type="InterPro" id="IPR033469">
    <property type="entry name" value="CYTH-like_dom_sf"/>
</dbReference>
<evidence type="ECO:0000259" key="2">
    <source>
        <dbReference type="PROSITE" id="PS51708"/>
    </source>
</evidence>
<name>A0A2T5VFC6_9HYPH</name>
<comment type="caution">
    <text evidence="3">The sequence shown here is derived from an EMBL/GenBank/DDBJ whole genome shotgun (WGS) entry which is preliminary data.</text>
</comment>
<dbReference type="Proteomes" id="UP000244081">
    <property type="component" value="Unassembled WGS sequence"/>
</dbReference>
<dbReference type="PROSITE" id="PS51708">
    <property type="entry name" value="CHAD"/>
    <property type="match status" value="1"/>
</dbReference>
<dbReference type="Pfam" id="PF01928">
    <property type="entry name" value="CYTH"/>
    <property type="match status" value="1"/>
</dbReference>
<dbReference type="CDD" id="cd07756">
    <property type="entry name" value="CYTH-like_Pase_CHAD"/>
    <property type="match status" value="1"/>
</dbReference>
<dbReference type="InterPro" id="IPR038186">
    <property type="entry name" value="CHAD_dom_sf"/>
</dbReference>
<gene>
    <name evidence="3" type="ORF">C8N35_101500</name>
</gene>
<dbReference type="InterPro" id="IPR039013">
    <property type="entry name" value="YgiF"/>
</dbReference>
<dbReference type="Gene3D" id="2.40.320.10">
    <property type="entry name" value="Hypothetical Protein Pfu-838710-001"/>
    <property type="match status" value="1"/>
</dbReference>
<dbReference type="GO" id="GO:0046872">
    <property type="term" value="F:metal ion binding"/>
    <property type="evidence" value="ECO:0007669"/>
    <property type="project" value="TreeGrafter"/>
</dbReference>
<evidence type="ECO:0000313" key="4">
    <source>
        <dbReference type="Proteomes" id="UP000244081"/>
    </source>
</evidence>
<evidence type="ECO:0000313" key="3">
    <source>
        <dbReference type="EMBL" id="PTW62457.1"/>
    </source>
</evidence>
<dbReference type="Pfam" id="PF05235">
    <property type="entry name" value="CHAD"/>
    <property type="match status" value="1"/>
</dbReference>
<dbReference type="InterPro" id="IPR023577">
    <property type="entry name" value="CYTH_domain"/>
</dbReference>
<protein>
    <submittedName>
        <fullName evidence="3">Inorganic triphosphatase YgiF</fullName>
    </submittedName>
</protein>
<organism evidence="3 4">
    <name type="scientific">Breoghania corrubedonensis</name>
    <dbReference type="NCBI Taxonomy" id="665038"/>
    <lineage>
        <taxon>Bacteria</taxon>
        <taxon>Pseudomonadati</taxon>
        <taxon>Pseudomonadota</taxon>
        <taxon>Alphaproteobacteria</taxon>
        <taxon>Hyphomicrobiales</taxon>
        <taxon>Stappiaceae</taxon>
        <taxon>Breoghania</taxon>
    </lineage>
</organism>
<sequence length="515" mass="56922">MSASNMEAELKFELQPAEIDRLRNHAALRELTVGRATTRTLLSIYYDTADDALFNAGLSLRVRKDGRKWIQTVKQGKAVRAGLSTPMELEVSVPGAEPHLDMISAPEVAREIVRRIGEAPLLARFETRMRRTIRTLKVEEGDVEFALDSGEIVAGERTLPLLEAELELLTGSLGALYEVARLLFDDGPIRFSPLSKAARGYRLARGEKPDPFAPQTGLVHRMAAEMTAEEAYADILRACLDRIAHNRLATIAGDDPEGPHQLRVALRRLRSAFTVFAPLADTAETHRLDAEAKRIGQLVGGLRDADVIISDIVQPAASRAPDGAKALIATLEARRVKTRANVIAGLSEPSLNAFLLDLGRYAETRGWLTENIDQTALLAQPVADFAASALERRWKSCVKGAAKLQKLNIEQRHALRKKLKSLRYAVEFFAGLAKPRKLKPFVAELKALQDVFGYLNDVAMARKLIDIDPGSRTDRDKGLLAAGYVMGWHQANADHAWAAAKARWKALEKVEKWWA</sequence>
<dbReference type="SUPFAM" id="SSF55154">
    <property type="entry name" value="CYTH-like phosphatases"/>
    <property type="match status" value="1"/>
</dbReference>
<dbReference type="Gene3D" id="1.40.20.10">
    <property type="entry name" value="CHAD domain"/>
    <property type="match status" value="1"/>
</dbReference>
<dbReference type="SMART" id="SM01118">
    <property type="entry name" value="CYTH"/>
    <property type="match status" value="1"/>
</dbReference>
<dbReference type="PANTHER" id="PTHR39569:SF1">
    <property type="entry name" value="INORGANIC TRIPHOSPHATASE"/>
    <property type="match status" value="1"/>
</dbReference>
<dbReference type="PANTHER" id="PTHR39569">
    <property type="entry name" value="INORGANIC TRIPHOSPHATASE"/>
    <property type="match status" value="1"/>
</dbReference>
<dbReference type="InterPro" id="IPR007899">
    <property type="entry name" value="CHAD_dom"/>
</dbReference>
<dbReference type="GO" id="GO:0050355">
    <property type="term" value="F:inorganic triphosphate phosphatase activity"/>
    <property type="evidence" value="ECO:0007669"/>
    <property type="project" value="InterPro"/>
</dbReference>
<reference evidence="3 4" key="1">
    <citation type="submission" date="2018-04" db="EMBL/GenBank/DDBJ databases">
        <title>Genomic Encyclopedia of Archaeal and Bacterial Type Strains, Phase II (KMG-II): from individual species to whole genera.</title>
        <authorList>
            <person name="Goeker M."/>
        </authorList>
    </citation>
    <scope>NUCLEOTIDE SEQUENCE [LARGE SCALE GENOMIC DNA]</scope>
    <source>
        <strain evidence="3 4">DSM 23382</strain>
    </source>
</reference>
<dbReference type="EMBL" id="QAYG01000001">
    <property type="protein sequence ID" value="PTW62457.1"/>
    <property type="molecule type" value="Genomic_DNA"/>
</dbReference>
<dbReference type="AlphaFoldDB" id="A0A2T5VFC6"/>